<dbReference type="Proteomes" id="UP001216638">
    <property type="component" value="Chromosome 1"/>
</dbReference>
<dbReference type="CDD" id="cd07067">
    <property type="entry name" value="HP_PGM_like"/>
    <property type="match status" value="1"/>
</dbReference>
<dbReference type="AlphaFoldDB" id="A0AAF0INB7"/>
<dbReference type="GO" id="GO:0016791">
    <property type="term" value="F:phosphatase activity"/>
    <property type="evidence" value="ECO:0007669"/>
    <property type="project" value="TreeGrafter"/>
</dbReference>
<keyword evidence="4" id="KW-1185">Reference proteome</keyword>
<evidence type="ECO:0000313" key="4">
    <source>
        <dbReference type="Proteomes" id="UP001216638"/>
    </source>
</evidence>
<proteinExistence type="predicted"/>
<feature type="binding site" evidence="2">
    <location>
        <begin position="11"/>
        <end position="18"/>
    </location>
    <ligand>
        <name>substrate</name>
    </ligand>
</feature>
<organism evidence="3 4">
    <name type="scientific">Malassezia brasiliensis</name>
    <dbReference type="NCBI Taxonomy" id="1821822"/>
    <lineage>
        <taxon>Eukaryota</taxon>
        <taxon>Fungi</taxon>
        <taxon>Dikarya</taxon>
        <taxon>Basidiomycota</taxon>
        <taxon>Ustilaginomycotina</taxon>
        <taxon>Malasseziomycetes</taxon>
        <taxon>Malasseziales</taxon>
        <taxon>Malasseziaceae</taxon>
        <taxon>Malassezia</taxon>
    </lineage>
</organism>
<dbReference type="InterPro" id="IPR029033">
    <property type="entry name" value="His_PPase_superfam"/>
</dbReference>
<dbReference type="Pfam" id="PF00300">
    <property type="entry name" value="His_Phos_1"/>
    <property type="match status" value="1"/>
</dbReference>
<dbReference type="SUPFAM" id="SSF53254">
    <property type="entry name" value="Phosphoglycerate mutase-like"/>
    <property type="match status" value="1"/>
</dbReference>
<dbReference type="PANTHER" id="PTHR48100:SF44">
    <property type="entry name" value="PHOSPHATASE C1620.13-RELATED"/>
    <property type="match status" value="1"/>
</dbReference>
<evidence type="ECO:0000256" key="1">
    <source>
        <dbReference type="PIRSR" id="PIRSR613078-1"/>
    </source>
</evidence>
<name>A0AAF0INB7_9BASI</name>
<dbReference type="PANTHER" id="PTHR48100">
    <property type="entry name" value="BROAD-SPECIFICITY PHOSPHATASE YOR283W-RELATED"/>
    <property type="match status" value="1"/>
</dbReference>
<dbReference type="InterPro" id="IPR001345">
    <property type="entry name" value="PG/BPGM_mutase_AS"/>
</dbReference>
<protein>
    <submittedName>
        <fullName evidence="3">Phosphoglycerate mutase (2,3-diphosphoglycerate-independent)</fullName>
        <ecNumber evidence="3">5.4.2.12</ecNumber>
    </submittedName>
</protein>
<dbReference type="InterPro" id="IPR013078">
    <property type="entry name" value="His_Pase_superF_clade-1"/>
</dbReference>
<dbReference type="InterPro" id="IPR050275">
    <property type="entry name" value="PGM_Phosphatase"/>
</dbReference>
<evidence type="ECO:0000313" key="3">
    <source>
        <dbReference type="EMBL" id="WFC93600.1"/>
    </source>
</evidence>
<accession>A0AAF0INB7</accession>
<dbReference type="EC" id="5.4.2.12" evidence="3"/>
<feature type="active site" description="Proton donor/acceptor" evidence="1">
    <location>
        <position position="86"/>
    </location>
</feature>
<dbReference type="SMART" id="SM00855">
    <property type="entry name" value="PGAM"/>
    <property type="match status" value="1"/>
</dbReference>
<evidence type="ECO:0000256" key="2">
    <source>
        <dbReference type="PIRSR" id="PIRSR613078-2"/>
    </source>
</evidence>
<dbReference type="PROSITE" id="PS00175">
    <property type="entry name" value="PG_MUTASE"/>
    <property type="match status" value="1"/>
</dbReference>
<keyword evidence="3" id="KW-0413">Isomerase</keyword>
<feature type="active site" description="Tele-phosphohistidine intermediate" evidence="1">
    <location>
        <position position="12"/>
    </location>
</feature>
<reference evidence="3" key="1">
    <citation type="submission" date="2023-03" db="EMBL/GenBank/DDBJ databases">
        <title>Mating type loci evolution in Malassezia.</title>
        <authorList>
            <person name="Coelho M.A."/>
        </authorList>
    </citation>
    <scope>NUCLEOTIDE SEQUENCE</scope>
    <source>
        <strain evidence="3">CBS 14135</strain>
    </source>
</reference>
<sequence>MASSPRLLLVRHGETNENVQGIVQGQLDTPLNDLGRRQAAMTGEALRDAPIMRIVSSPLTRALHTAEAIAQHHTNVPVETDARIMERNFGVLQGKVYRGPSQKPDDTEGIESREAMTARLRAFYDDLRVTAARTPGTTVLVSHGGALSALMNTVLFADGHVALAPDVQPSRFWNCSISEIDLTNTPAVLRRWADVAHLTDPTRVANVDEGL</sequence>
<dbReference type="GO" id="GO:0004619">
    <property type="term" value="F:phosphoglycerate mutase activity"/>
    <property type="evidence" value="ECO:0007669"/>
    <property type="project" value="UniProtKB-EC"/>
</dbReference>
<dbReference type="GO" id="GO:0005829">
    <property type="term" value="C:cytosol"/>
    <property type="evidence" value="ECO:0007669"/>
    <property type="project" value="TreeGrafter"/>
</dbReference>
<gene>
    <name evidence="3" type="ORF">MBRA1_000221</name>
</gene>
<dbReference type="Gene3D" id="3.40.50.1240">
    <property type="entry name" value="Phosphoglycerate mutase-like"/>
    <property type="match status" value="1"/>
</dbReference>
<dbReference type="EMBL" id="CP119951">
    <property type="protein sequence ID" value="WFC93600.1"/>
    <property type="molecule type" value="Genomic_DNA"/>
</dbReference>
<feature type="binding site" evidence="2">
    <location>
        <position position="61"/>
    </location>
    <ligand>
        <name>substrate</name>
    </ligand>
</feature>